<feature type="coiled-coil region" evidence="7">
    <location>
        <begin position="332"/>
        <end position="366"/>
    </location>
</feature>
<feature type="binding site" evidence="7">
    <location>
        <begin position="32"/>
        <end position="39"/>
    </location>
    <ligand>
        <name>ATP</name>
        <dbReference type="ChEBI" id="CHEBI:30616"/>
    </ligand>
</feature>
<dbReference type="GO" id="GO:0003677">
    <property type="term" value="F:DNA binding"/>
    <property type="evidence" value="ECO:0007669"/>
    <property type="project" value="UniProtKB-UniRule"/>
</dbReference>
<gene>
    <name evidence="7 11" type="primary">smc</name>
    <name evidence="11" type="ORF">C1880_03945</name>
</gene>
<dbReference type="OrthoDB" id="9808768at2"/>
<feature type="coiled-coil region" evidence="7">
    <location>
        <begin position="683"/>
        <end position="787"/>
    </location>
</feature>
<comment type="subunit">
    <text evidence="7">Homodimer.</text>
</comment>
<feature type="domain" description="SMC hinge" evidence="10">
    <location>
        <begin position="525"/>
        <end position="635"/>
    </location>
</feature>
<reference evidence="11 12" key="1">
    <citation type="journal article" date="2018" name="Elife">
        <title>Discovery and characterization of a prevalent human gut bacterial enzyme sufficient for the inactivation of a family of plant toxins.</title>
        <authorList>
            <person name="Koppel N."/>
            <person name="Bisanz J.E."/>
            <person name="Pandelia M.E."/>
            <person name="Turnbaugh P.J."/>
            <person name="Balskus E.P."/>
        </authorList>
    </citation>
    <scope>NUCLEOTIDE SEQUENCE [LARGE SCALE GENOMIC DNA]</scope>
    <source>
        <strain evidence="12">anaerobia AP69FAA</strain>
    </source>
</reference>
<sequence>MYLKSLVLKGFKSFADRSALSLEPGITAVVGPNGSGKSNISDAVLWVLGERNAKHLRGQAMEDVIFAGSSARKATGLAEVELVLDNSDGKLPVDFDEVSITRRMYRSGESEYLINGSVARRMDVLDILHDSGLGTGTHSIIGQGSLDSILQSKPEDRRALIEEAAGVLKHKQRKAKSERKLAAMDATLARVRDVAGEVGRQLGPLERKAKKARAYQELSGQLTDVSLALAVDDLRCLRQSWDAACAGEHQLVEDLQARHQDISTAEAAAEALQEQIRKQTENAGDLSRSYQRASSAVERFDGAVLLLHEKRRGAQGLEADVRVKLESGRAKRAEAVAEREQASAQLEAVRRDLAAAQAAVERLDASRRENAQARCSVEDELDQLKRQGRADDRASEDARRRLSQTQEALANGLAHAKLVEGRAKELELALGQAEEQAQKLEDARASAQRSLDASQQAESQARGAVAAAIKERDAARAALDEAHRQVASLESRISALEEVERASAAAGPARAWLIEHARISGQRLEPLARAVRAPQGFEALVEHLLSGDAEALMAPSVDAAAGLAGNVLESGRDGQVSLLPAGGMRSGAPSRQAAQACGGTALVDMLEYPEQAAPTVEALLGDVVVCDTFEAARQAQAVRVQEGAVAPVRFVSADGCIAWPSGKLTVGTVDAGAEGALARARQLDELRASLRVASEQHKEAEQTERQAEEALRAAQAESLQLSQQLAERRGAAQAASAEAKRAADALASTRREFADVERQRQQADKTVAEARPNVDKLEAQLAELAQAAQARAVRTEELEAKVVPLRKEAAQLRDGLSEAKLSAATLRERDTYTARIVDARGRDVAAVDAAEDELKNQLARKIVAQRRIAPLLAVFEELTASARRWTHDLEQRAQQAQDSSAGLHAQVTAAREQAKAAHDAYDDVNARLSAARVEKGRLEVRVDAAVNSIVQDMGVPLETALALPELDDRGAAEENAFKLRRRIANMGAINPDAAQEYEQLRSRYDYLAAQLADLDGARRSLAKIVRVIDARMKDDFVSTFNAVNDNFRSIFATLFPGGSAELILTDPDDLESTGVEVSAQPAGKRITKMMLMSGGEKSLTALALLFAVYRIRSAPFYILDEVEAALDDSNLRRLTAYLQSIRNDTQLIMITHQRRTMEMSDVLFGVSMQSDGVTKVISQKLDHALKYAE</sequence>
<comment type="caution">
    <text evidence="11">The sequence shown here is derived from an EMBL/GenBank/DDBJ whole genome shotgun (WGS) entry which is preliminary data.</text>
</comment>
<proteinExistence type="inferred from homology"/>
<feature type="coiled-coil region" evidence="7">
    <location>
        <begin position="416"/>
        <end position="499"/>
    </location>
</feature>
<dbReference type="GO" id="GO:0016887">
    <property type="term" value="F:ATP hydrolysis activity"/>
    <property type="evidence" value="ECO:0007669"/>
    <property type="project" value="InterPro"/>
</dbReference>
<feature type="compositionally biased region" description="Basic and acidic residues" evidence="8">
    <location>
        <begin position="385"/>
        <end position="400"/>
    </location>
</feature>
<dbReference type="GO" id="GO:0005694">
    <property type="term" value="C:chromosome"/>
    <property type="evidence" value="ECO:0007669"/>
    <property type="project" value="InterPro"/>
</dbReference>
<dbReference type="InterPro" id="IPR027417">
    <property type="entry name" value="P-loop_NTPase"/>
</dbReference>
<evidence type="ECO:0000313" key="12">
    <source>
        <dbReference type="Proteomes" id="UP000253792"/>
    </source>
</evidence>
<dbReference type="RefSeq" id="WP_114620387.1">
    <property type="nucleotide sequence ID" value="NZ_PPTP01000003.1"/>
</dbReference>
<feature type="region of interest" description="Disordered" evidence="8">
    <location>
        <begin position="385"/>
        <end position="404"/>
    </location>
</feature>
<dbReference type="InterPro" id="IPR010935">
    <property type="entry name" value="SMC_hinge"/>
</dbReference>
<feature type="domain" description="RecF/RecN/SMC N-terminal" evidence="9">
    <location>
        <begin position="2"/>
        <end position="1174"/>
    </location>
</feature>
<keyword evidence="6 7" id="KW-0238">DNA-binding</keyword>
<feature type="coiled-coil region" evidence="7">
    <location>
        <begin position="255"/>
        <end position="289"/>
    </location>
</feature>
<dbReference type="HAMAP" id="MF_01894">
    <property type="entry name" value="Smc_prok"/>
    <property type="match status" value="1"/>
</dbReference>
<keyword evidence="2 7" id="KW-0963">Cytoplasm</keyword>
<keyword evidence="3 7" id="KW-0547">Nucleotide-binding</keyword>
<keyword evidence="5 7" id="KW-0175">Coiled coil</keyword>
<dbReference type="FunFam" id="3.40.50.300:FF:000901">
    <property type="entry name" value="Chromosome partition protein Smc"/>
    <property type="match status" value="1"/>
</dbReference>
<evidence type="ECO:0000259" key="10">
    <source>
        <dbReference type="Pfam" id="PF06470"/>
    </source>
</evidence>
<dbReference type="SUPFAM" id="SSF75553">
    <property type="entry name" value="Smc hinge domain"/>
    <property type="match status" value="1"/>
</dbReference>
<dbReference type="STRING" id="1034345.GCA_000236865_00341"/>
<dbReference type="Gene3D" id="3.40.50.300">
    <property type="entry name" value="P-loop containing nucleotide triphosphate hydrolases"/>
    <property type="match status" value="2"/>
</dbReference>
<comment type="similarity">
    <text evidence="7">Belongs to the SMC family.</text>
</comment>
<dbReference type="GO" id="GO:0030261">
    <property type="term" value="P:chromosome condensation"/>
    <property type="evidence" value="ECO:0007669"/>
    <property type="project" value="InterPro"/>
</dbReference>
<comment type="function">
    <text evidence="7">Required for chromosome condensation and partitioning.</text>
</comment>
<dbReference type="InterPro" id="IPR011890">
    <property type="entry name" value="SMC_prok"/>
</dbReference>
<protein>
    <recommendedName>
        <fullName evidence="7">Chromosome partition protein Smc</fullName>
    </recommendedName>
</protein>
<evidence type="ECO:0000256" key="6">
    <source>
        <dbReference type="ARBA" id="ARBA00023125"/>
    </source>
</evidence>
<keyword evidence="12" id="KW-1185">Reference proteome</keyword>
<evidence type="ECO:0000256" key="7">
    <source>
        <dbReference type="HAMAP-Rule" id="MF_01894"/>
    </source>
</evidence>
<dbReference type="InterPro" id="IPR024704">
    <property type="entry name" value="SMC"/>
</dbReference>
<dbReference type="FunFam" id="3.40.50.300:FF:000984">
    <property type="entry name" value="Chromosome partition protein Smc"/>
    <property type="match status" value="1"/>
</dbReference>
<dbReference type="EMBL" id="PPTP01000003">
    <property type="protein sequence ID" value="RDB56057.1"/>
    <property type="molecule type" value="Genomic_DNA"/>
</dbReference>
<organism evidence="11 12">
    <name type="scientific">Senegalimassilia anaerobia</name>
    <dbReference type="NCBI Taxonomy" id="1473216"/>
    <lineage>
        <taxon>Bacteria</taxon>
        <taxon>Bacillati</taxon>
        <taxon>Actinomycetota</taxon>
        <taxon>Coriobacteriia</taxon>
        <taxon>Coriobacteriales</taxon>
        <taxon>Coriobacteriaceae</taxon>
        <taxon>Senegalimassilia</taxon>
    </lineage>
</organism>
<dbReference type="GO" id="GO:0007059">
    <property type="term" value="P:chromosome segregation"/>
    <property type="evidence" value="ECO:0007669"/>
    <property type="project" value="UniProtKB-UniRule"/>
</dbReference>
<dbReference type="Pfam" id="PF02463">
    <property type="entry name" value="SMC_N"/>
    <property type="match status" value="1"/>
</dbReference>
<keyword evidence="4 7" id="KW-0067">ATP-binding</keyword>
<evidence type="ECO:0000256" key="1">
    <source>
        <dbReference type="ARBA" id="ARBA00004496"/>
    </source>
</evidence>
<dbReference type="NCBIfam" id="TIGR02168">
    <property type="entry name" value="SMC_prok_B"/>
    <property type="match status" value="1"/>
</dbReference>
<evidence type="ECO:0000256" key="4">
    <source>
        <dbReference type="ARBA" id="ARBA00022840"/>
    </source>
</evidence>
<evidence type="ECO:0000256" key="3">
    <source>
        <dbReference type="ARBA" id="ARBA00022741"/>
    </source>
</evidence>
<comment type="subcellular location">
    <subcellularLocation>
        <location evidence="1 7">Cytoplasm</location>
    </subcellularLocation>
</comment>
<evidence type="ECO:0000259" key="9">
    <source>
        <dbReference type="Pfam" id="PF02463"/>
    </source>
</evidence>
<evidence type="ECO:0000256" key="5">
    <source>
        <dbReference type="ARBA" id="ARBA00023054"/>
    </source>
</evidence>
<dbReference type="Pfam" id="PF06470">
    <property type="entry name" value="SMC_hinge"/>
    <property type="match status" value="1"/>
</dbReference>
<dbReference type="Gene3D" id="1.20.1060.20">
    <property type="match status" value="1"/>
</dbReference>
<evidence type="ECO:0000256" key="8">
    <source>
        <dbReference type="SAM" id="MobiDB-lite"/>
    </source>
</evidence>
<dbReference type="GO" id="GO:0005524">
    <property type="term" value="F:ATP binding"/>
    <property type="evidence" value="ECO:0007669"/>
    <property type="project" value="UniProtKB-UniRule"/>
</dbReference>
<dbReference type="AlphaFoldDB" id="A0A369LBJ5"/>
<dbReference type="PANTHER" id="PTHR43977">
    <property type="entry name" value="STRUCTURAL MAINTENANCE OF CHROMOSOMES PROTEIN 3"/>
    <property type="match status" value="1"/>
</dbReference>
<dbReference type="Gene3D" id="3.30.70.1620">
    <property type="match status" value="1"/>
</dbReference>
<accession>A0A369LBJ5</accession>
<dbReference type="GO" id="GO:0005737">
    <property type="term" value="C:cytoplasm"/>
    <property type="evidence" value="ECO:0007669"/>
    <property type="project" value="UniProtKB-SubCell"/>
</dbReference>
<comment type="domain">
    <text evidence="7">Contains large globular domains required for ATP hydrolysis at each terminus and a third globular domain forming a flexible hinge near the middle of the molecule. These domains are separated by coiled-coil structures.</text>
</comment>
<dbReference type="InterPro" id="IPR003395">
    <property type="entry name" value="RecF/RecN/SMC_N"/>
</dbReference>
<dbReference type="SUPFAM" id="SSF52540">
    <property type="entry name" value="P-loop containing nucleoside triphosphate hydrolases"/>
    <property type="match status" value="1"/>
</dbReference>
<evidence type="ECO:0000256" key="2">
    <source>
        <dbReference type="ARBA" id="ARBA00022490"/>
    </source>
</evidence>
<name>A0A369LBJ5_9ACTN</name>
<dbReference type="PIRSF" id="PIRSF005719">
    <property type="entry name" value="SMC"/>
    <property type="match status" value="1"/>
</dbReference>
<dbReference type="Proteomes" id="UP000253792">
    <property type="component" value="Unassembled WGS sequence"/>
</dbReference>
<dbReference type="GO" id="GO:0007062">
    <property type="term" value="P:sister chromatid cohesion"/>
    <property type="evidence" value="ECO:0007669"/>
    <property type="project" value="InterPro"/>
</dbReference>
<dbReference type="GO" id="GO:0006260">
    <property type="term" value="P:DNA replication"/>
    <property type="evidence" value="ECO:0007669"/>
    <property type="project" value="UniProtKB-UniRule"/>
</dbReference>
<evidence type="ECO:0000313" key="11">
    <source>
        <dbReference type="EMBL" id="RDB56057.1"/>
    </source>
</evidence>
<dbReference type="InterPro" id="IPR036277">
    <property type="entry name" value="SMC_hinge_sf"/>
</dbReference>